<dbReference type="Gene3D" id="3.40.50.150">
    <property type="entry name" value="Vaccinia Virus protein VP39"/>
    <property type="match status" value="1"/>
</dbReference>
<dbReference type="Pfam" id="PF08241">
    <property type="entry name" value="Methyltransf_11"/>
    <property type="match status" value="1"/>
</dbReference>
<keyword evidence="2" id="KW-0949">S-adenosyl-L-methionine</keyword>
<dbReference type="PANTHER" id="PTHR43460">
    <property type="entry name" value="METHYLTRANSFERASE"/>
    <property type="match status" value="1"/>
</dbReference>
<name>A0A212KIF4_9FIRM</name>
<feature type="binding site" evidence="1">
    <location>
        <position position="7"/>
    </location>
    <ligand>
        <name>Zn(2+)</name>
        <dbReference type="ChEBI" id="CHEBI:29105"/>
    </ligand>
</feature>
<dbReference type="AlphaFoldDB" id="A0A212KIF4"/>
<dbReference type="PANTHER" id="PTHR43460:SF1">
    <property type="entry name" value="METHYLTRANSFERASE TYPE 11 DOMAIN-CONTAINING PROTEIN"/>
    <property type="match status" value="1"/>
</dbReference>
<feature type="binding site" evidence="2">
    <location>
        <position position="69"/>
    </location>
    <ligand>
        <name>S-adenosyl-L-methionine</name>
        <dbReference type="ChEBI" id="CHEBI:59789"/>
    </ligand>
</feature>
<feature type="domain" description="23S rRNA (guanine(745)-N(1))-methyltransferase N-terminal" evidence="4">
    <location>
        <begin position="5"/>
        <end position="48"/>
    </location>
</feature>
<sequence>MKSLFCCPLCTAPLERVEGVYACPNRHRYDVAREGYVHLLPANRLHSKAPGDDKAMAAARARFLSGEHYTHLKDTLADLALKHTPDHPAVLDSGCGEGYYTAAVHAAMREAGKGPRTAGVDLSKPSLKHAAKREREAEFAVASVYHLPVADGSVDLLLNCFSPLAIDEFRRVLRPGGVLLYVVPGPRHLWEMKKVLYDRPYENPEEAVAYEGFEYLEIRSPERVMILNSQEVMDLFSMTPYAWKTPKAGVERLAALEELKVHAQFRVHVFRKTE</sequence>
<dbReference type="InterPro" id="IPR048647">
    <property type="entry name" value="RlmA_N"/>
</dbReference>
<feature type="domain" description="Methyltransferase type 11" evidence="3">
    <location>
        <begin position="91"/>
        <end position="180"/>
    </location>
</feature>
<evidence type="ECO:0000259" key="3">
    <source>
        <dbReference type="Pfam" id="PF08241"/>
    </source>
</evidence>
<feature type="binding site" evidence="2">
    <location>
        <position position="188"/>
    </location>
    <ligand>
        <name>S-adenosyl-L-methionine</name>
        <dbReference type="ChEBI" id="CHEBI:59789"/>
    </ligand>
</feature>
<organism evidence="5">
    <name type="scientific">uncultured Eubacteriales bacterium</name>
    <dbReference type="NCBI Taxonomy" id="172733"/>
    <lineage>
        <taxon>Bacteria</taxon>
        <taxon>Bacillati</taxon>
        <taxon>Bacillota</taxon>
        <taxon>Clostridia</taxon>
        <taxon>Eubacteriales</taxon>
        <taxon>environmental samples</taxon>
    </lineage>
</organism>
<evidence type="ECO:0000256" key="2">
    <source>
        <dbReference type="PIRSR" id="PIRSR018249-2"/>
    </source>
</evidence>
<dbReference type="InterPro" id="IPR013216">
    <property type="entry name" value="Methyltransf_11"/>
</dbReference>
<dbReference type="PIRSF" id="PIRSF018249">
    <property type="entry name" value="MyrA_prd"/>
    <property type="match status" value="1"/>
</dbReference>
<evidence type="ECO:0000313" key="5">
    <source>
        <dbReference type="EMBL" id="SBW11355.1"/>
    </source>
</evidence>
<keyword evidence="5" id="KW-0489">Methyltransferase</keyword>
<dbReference type="GO" id="GO:0032259">
    <property type="term" value="P:methylation"/>
    <property type="evidence" value="ECO:0007669"/>
    <property type="project" value="UniProtKB-KW"/>
</dbReference>
<dbReference type="InterPro" id="IPR029063">
    <property type="entry name" value="SAM-dependent_MTases_sf"/>
</dbReference>
<dbReference type="InterPro" id="IPR052939">
    <property type="entry name" value="23S_rRNA_MeTrnsfrase_RlmA"/>
</dbReference>
<dbReference type="GO" id="GO:0008757">
    <property type="term" value="F:S-adenosylmethionine-dependent methyltransferase activity"/>
    <property type="evidence" value="ECO:0007669"/>
    <property type="project" value="InterPro"/>
</dbReference>
<dbReference type="CDD" id="cd02440">
    <property type="entry name" value="AdoMet_MTases"/>
    <property type="match status" value="1"/>
</dbReference>
<dbReference type="EMBL" id="FLUN01000001">
    <property type="protein sequence ID" value="SBW11355.1"/>
    <property type="molecule type" value="Genomic_DNA"/>
</dbReference>
<protein>
    <submittedName>
        <fullName evidence="5">Methyltransferase domain protein</fullName>
    </submittedName>
</protein>
<evidence type="ECO:0000256" key="1">
    <source>
        <dbReference type="PIRSR" id="PIRSR018249-1"/>
    </source>
</evidence>
<proteinExistence type="predicted"/>
<reference evidence="5" key="1">
    <citation type="submission" date="2016-04" db="EMBL/GenBank/DDBJ databases">
        <authorList>
            <person name="Evans L.H."/>
            <person name="Alamgir A."/>
            <person name="Owens N."/>
            <person name="Weber N.D."/>
            <person name="Virtaneva K."/>
            <person name="Barbian K."/>
            <person name="Babar A."/>
            <person name="Rosenke K."/>
        </authorList>
    </citation>
    <scope>NUCLEOTIDE SEQUENCE</scope>
    <source>
        <strain evidence="5">86</strain>
    </source>
</reference>
<feature type="binding site" evidence="2">
    <location>
        <begin position="97"/>
        <end position="98"/>
    </location>
    <ligand>
        <name>S-adenosyl-L-methionine</name>
        <dbReference type="ChEBI" id="CHEBI:59789"/>
    </ligand>
</feature>
<feature type="binding site" evidence="1">
    <location>
        <position position="23"/>
    </location>
    <ligand>
        <name>Zn(2+)</name>
        <dbReference type="ChEBI" id="CHEBI:29105"/>
    </ligand>
</feature>
<accession>A0A212KIF4</accession>
<gene>
    <name evidence="5" type="ORF">KL86CLO1_13247</name>
</gene>
<dbReference type="SUPFAM" id="SSF53335">
    <property type="entry name" value="S-adenosyl-L-methionine-dependent methyltransferases"/>
    <property type="match status" value="1"/>
</dbReference>
<keyword evidence="5" id="KW-0808">Transferase</keyword>
<feature type="binding site" evidence="1">
    <location>
        <position position="10"/>
    </location>
    <ligand>
        <name>Zn(2+)</name>
        <dbReference type="ChEBI" id="CHEBI:29105"/>
    </ligand>
</feature>
<evidence type="ECO:0000259" key="4">
    <source>
        <dbReference type="Pfam" id="PF21302"/>
    </source>
</evidence>
<dbReference type="GO" id="GO:0046872">
    <property type="term" value="F:metal ion binding"/>
    <property type="evidence" value="ECO:0007669"/>
    <property type="project" value="UniProtKB-KW"/>
</dbReference>
<dbReference type="InterPro" id="IPR016718">
    <property type="entry name" value="rRNA_m1G-MeTrfase_A_prd"/>
</dbReference>
<dbReference type="Pfam" id="PF21302">
    <property type="entry name" value="Zn_ribbon_RlmA"/>
    <property type="match status" value="1"/>
</dbReference>
<keyword evidence="1" id="KW-0862">Zinc</keyword>
<feature type="binding site" evidence="1">
    <location>
        <position position="27"/>
    </location>
    <ligand>
        <name>Zn(2+)</name>
        <dbReference type="ChEBI" id="CHEBI:29105"/>
    </ligand>
</feature>
<keyword evidence="1" id="KW-0479">Metal-binding</keyword>